<evidence type="ECO:0000313" key="1">
    <source>
        <dbReference type="EMBL" id="KAI3724451.1"/>
    </source>
</evidence>
<reference evidence="1 2" key="2">
    <citation type="journal article" date="2022" name="Mol. Ecol. Resour.">
        <title>The genomes of chicory, endive, great burdock and yacon provide insights into Asteraceae paleo-polyploidization history and plant inulin production.</title>
        <authorList>
            <person name="Fan W."/>
            <person name="Wang S."/>
            <person name="Wang H."/>
            <person name="Wang A."/>
            <person name="Jiang F."/>
            <person name="Liu H."/>
            <person name="Zhao H."/>
            <person name="Xu D."/>
            <person name="Zhang Y."/>
        </authorList>
    </citation>
    <scope>NUCLEOTIDE SEQUENCE [LARGE SCALE GENOMIC DNA]</scope>
    <source>
        <strain evidence="2">cv. Punajuju</strain>
        <tissue evidence="1">Leaves</tissue>
    </source>
</reference>
<proteinExistence type="predicted"/>
<dbReference type="EMBL" id="CM042014">
    <property type="protein sequence ID" value="KAI3724451.1"/>
    <property type="molecule type" value="Genomic_DNA"/>
</dbReference>
<protein>
    <submittedName>
        <fullName evidence="1">Uncharacterized protein</fullName>
    </submittedName>
</protein>
<sequence length="91" mass="10351">MLVDTGKNDWNAFVNGVLFVTGSKLIGEHLGGALIATLSFPRRNTKEDVWCEERLEISPVKDWIAIWKGTEERYRLKTEDQDVWDRGALSG</sequence>
<evidence type="ECO:0000313" key="2">
    <source>
        <dbReference type="Proteomes" id="UP001055811"/>
    </source>
</evidence>
<comment type="caution">
    <text evidence="1">The sequence shown here is derived from an EMBL/GenBank/DDBJ whole genome shotgun (WGS) entry which is preliminary data.</text>
</comment>
<organism evidence="1 2">
    <name type="scientific">Cichorium intybus</name>
    <name type="common">Chicory</name>
    <dbReference type="NCBI Taxonomy" id="13427"/>
    <lineage>
        <taxon>Eukaryota</taxon>
        <taxon>Viridiplantae</taxon>
        <taxon>Streptophyta</taxon>
        <taxon>Embryophyta</taxon>
        <taxon>Tracheophyta</taxon>
        <taxon>Spermatophyta</taxon>
        <taxon>Magnoliopsida</taxon>
        <taxon>eudicotyledons</taxon>
        <taxon>Gunneridae</taxon>
        <taxon>Pentapetalae</taxon>
        <taxon>asterids</taxon>
        <taxon>campanulids</taxon>
        <taxon>Asterales</taxon>
        <taxon>Asteraceae</taxon>
        <taxon>Cichorioideae</taxon>
        <taxon>Cichorieae</taxon>
        <taxon>Cichoriinae</taxon>
        <taxon>Cichorium</taxon>
    </lineage>
</organism>
<reference evidence="2" key="1">
    <citation type="journal article" date="2022" name="Mol. Ecol. Resour.">
        <title>The genomes of chicory, endive, great burdock and yacon provide insights into Asteraceae palaeo-polyploidization history and plant inulin production.</title>
        <authorList>
            <person name="Fan W."/>
            <person name="Wang S."/>
            <person name="Wang H."/>
            <person name="Wang A."/>
            <person name="Jiang F."/>
            <person name="Liu H."/>
            <person name="Zhao H."/>
            <person name="Xu D."/>
            <person name="Zhang Y."/>
        </authorList>
    </citation>
    <scope>NUCLEOTIDE SEQUENCE [LARGE SCALE GENOMIC DNA]</scope>
    <source>
        <strain evidence="2">cv. Punajuju</strain>
    </source>
</reference>
<name>A0ACB9BR02_CICIN</name>
<gene>
    <name evidence="1" type="ORF">L2E82_36228</name>
</gene>
<accession>A0ACB9BR02</accession>
<dbReference type="Proteomes" id="UP001055811">
    <property type="component" value="Linkage Group LG06"/>
</dbReference>
<keyword evidence="2" id="KW-1185">Reference proteome</keyword>